<evidence type="ECO:0000256" key="3">
    <source>
        <dbReference type="PIRSR" id="PIRSR607760-2"/>
    </source>
</evidence>
<dbReference type="SUPFAM" id="SSF47240">
    <property type="entry name" value="Ferritin-like"/>
    <property type="match status" value="1"/>
</dbReference>
<dbReference type="OrthoDB" id="9800585at2"/>
<keyword evidence="3" id="KW-0106">Calcium</keyword>
<comment type="cofactor">
    <cofactor evidence="2">
        <name>Mn(2+)</name>
        <dbReference type="ChEBI" id="CHEBI:29035"/>
    </cofactor>
    <text evidence="2">Binds 2 manganese ions per subunit.</text>
</comment>
<dbReference type="CDD" id="cd01051">
    <property type="entry name" value="Mn_catalase"/>
    <property type="match status" value="1"/>
</dbReference>
<protein>
    <submittedName>
        <fullName evidence="5">Mn-containing catalase</fullName>
    </submittedName>
</protein>
<proteinExistence type="inferred from homology"/>
<dbReference type="Gene3D" id="3.30.1530.10">
    <property type="entry name" value="manganese catalase, domain 2, chain A"/>
    <property type="match status" value="1"/>
</dbReference>
<dbReference type="Gene3D" id="1.20.1260.10">
    <property type="match status" value="1"/>
</dbReference>
<evidence type="ECO:0000256" key="1">
    <source>
        <dbReference type="ARBA" id="ARBA00007644"/>
    </source>
</evidence>
<gene>
    <name evidence="5" type="ORF">SAMN04487752_1403</name>
</gene>
<feature type="binding site" evidence="2">
    <location>
        <position position="153"/>
    </location>
    <ligand>
        <name>Mn(2+)</name>
        <dbReference type="ChEBI" id="CHEBI:29035"/>
        <label>1</label>
    </ligand>
</feature>
<feature type="binding site" evidence="3">
    <location>
        <position position="59"/>
    </location>
    <ligand>
        <name>Ca(2+)</name>
        <dbReference type="ChEBI" id="CHEBI:29108"/>
    </ligand>
</feature>
<dbReference type="InterPro" id="IPR009078">
    <property type="entry name" value="Ferritin-like_SF"/>
</dbReference>
<dbReference type="Proteomes" id="UP000199481">
    <property type="component" value="Unassembled WGS sequence"/>
</dbReference>
<comment type="similarity">
    <text evidence="1">Belongs to the manganese catalase family.</text>
</comment>
<feature type="compositionally biased region" description="Basic and acidic residues" evidence="4">
    <location>
        <begin position="262"/>
        <end position="272"/>
    </location>
</feature>
<dbReference type="InterPro" id="IPR039377">
    <property type="entry name" value="Mn_catalase_dom"/>
</dbReference>
<feature type="binding site" evidence="3">
    <location>
        <position position="63"/>
    </location>
    <ligand>
        <name>Ca(2+)</name>
        <dbReference type="ChEBI" id="CHEBI:29108"/>
    </ligand>
</feature>
<feature type="binding site" evidence="2">
    <location>
        <position position="186"/>
    </location>
    <ligand>
        <name>Mn(2+)</name>
        <dbReference type="ChEBI" id="CHEBI:29035"/>
        <label>1</label>
    </ligand>
</feature>
<evidence type="ECO:0000256" key="4">
    <source>
        <dbReference type="SAM" id="MobiDB-lite"/>
    </source>
</evidence>
<feature type="binding site" evidence="3">
    <location>
        <position position="223"/>
    </location>
    <ligand>
        <name>Ca(2+)</name>
        <dbReference type="ChEBI" id="CHEBI:29108"/>
    </ligand>
</feature>
<comment type="cofactor">
    <cofactor evidence="3">
        <name>Ca(2+)</name>
        <dbReference type="ChEBI" id="CHEBI:29108"/>
    </cofactor>
    <text evidence="3">Binds 1 Ca(2+) ion per subunit.</text>
</comment>
<evidence type="ECO:0000313" key="6">
    <source>
        <dbReference type="Proteomes" id="UP000199481"/>
    </source>
</evidence>
<name>A0A1H0ZA94_9LACT</name>
<dbReference type="InterPro" id="IPR007760">
    <property type="entry name" value="Mn_catalase"/>
</dbReference>
<reference evidence="6" key="1">
    <citation type="submission" date="2016-10" db="EMBL/GenBank/DDBJ databases">
        <authorList>
            <person name="Varghese N."/>
            <person name="Submissions S."/>
        </authorList>
    </citation>
    <scope>NUCLEOTIDE SEQUENCE [LARGE SCALE GENOMIC DNA]</scope>
    <source>
        <strain evidence="6">MPL-11</strain>
    </source>
</reference>
<keyword evidence="2" id="KW-0479">Metal-binding</keyword>
<feature type="binding site" evidence="3">
    <location>
        <position position="225"/>
    </location>
    <ligand>
        <name>Ca(2+)</name>
        <dbReference type="ChEBI" id="CHEBI:29108"/>
    </ligand>
</feature>
<keyword evidence="2" id="KW-0464">Manganese</keyword>
<evidence type="ECO:0000256" key="2">
    <source>
        <dbReference type="PIRSR" id="PIRSR607760-1"/>
    </source>
</evidence>
<evidence type="ECO:0000313" key="5">
    <source>
        <dbReference type="EMBL" id="SDQ24304.1"/>
    </source>
</evidence>
<feature type="binding site" evidence="2">
    <location>
        <position position="71"/>
    </location>
    <ligand>
        <name>Mn(2+)</name>
        <dbReference type="ChEBI" id="CHEBI:29035"/>
        <label>1</label>
    </ligand>
</feature>
<dbReference type="RefSeq" id="WP_089976499.1">
    <property type="nucleotide sequence ID" value="NZ_CP084916.1"/>
</dbReference>
<dbReference type="GO" id="GO:0046872">
    <property type="term" value="F:metal ion binding"/>
    <property type="evidence" value="ECO:0007669"/>
    <property type="project" value="UniProtKB-KW"/>
</dbReference>
<dbReference type="AlphaFoldDB" id="A0A1H0ZA94"/>
<accession>A0A1H0ZA94</accession>
<organism evidence="5 6">
    <name type="scientific">Carnobacterium viridans</name>
    <dbReference type="NCBI Taxonomy" id="174587"/>
    <lineage>
        <taxon>Bacteria</taxon>
        <taxon>Bacillati</taxon>
        <taxon>Bacillota</taxon>
        <taxon>Bacilli</taxon>
        <taxon>Lactobacillales</taxon>
        <taxon>Carnobacteriaceae</taxon>
        <taxon>Carnobacterium</taxon>
    </lineage>
</organism>
<dbReference type="EMBL" id="FNJW01000008">
    <property type="protein sequence ID" value="SDQ24304.1"/>
    <property type="molecule type" value="Genomic_DNA"/>
</dbReference>
<feature type="binding site" evidence="2">
    <location>
        <position position="68"/>
    </location>
    <ligand>
        <name>Mn(2+)</name>
        <dbReference type="ChEBI" id="CHEBI:29035"/>
        <label>1</label>
    </ligand>
</feature>
<feature type="binding site" evidence="2">
    <location>
        <position position="35"/>
    </location>
    <ligand>
        <name>Mn(2+)</name>
        <dbReference type="ChEBI" id="CHEBI:29035"/>
        <label>1</label>
    </ligand>
</feature>
<feature type="region of interest" description="Disordered" evidence="4">
    <location>
        <begin position="247"/>
        <end position="272"/>
    </location>
</feature>
<dbReference type="Pfam" id="PF05067">
    <property type="entry name" value="Mn_catalase"/>
    <property type="match status" value="1"/>
</dbReference>
<keyword evidence="6" id="KW-1185">Reference proteome</keyword>
<sequence>MFKHTKILQYNALPDKPDALMARRLQENLGGHWGEMTGMAAYLFQGWNTSTPGNEKYKDLLLDTGTEEIGHIEMLATMIAHLLDDAPLNIQESVYNGGDPAIAAVMGGMNPQHAIVNGLGASLQDANGNPWTAAYMESSGNLLADMRFNITRESMGRLQVTRQYHLTEDKGVRDMLSFLMARETQHQLQFMQAAKELEEKYGVVVPHGTADLQHSEFSHTLYNFSEGDESREIVEGKIARDGQPFKYEEGKAMAEKPVSNPRPEELRNTDVDQIIEEGRKIIENDPELK</sequence>
<feature type="binding site" evidence="3">
    <location>
        <position position="227"/>
    </location>
    <ligand>
        <name>Ca(2+)</name>
        <dbReference type="ChEBI" id="CHEBI:29108"/>
    </ligand>
</feature>
<dbReference type="InterPro" id="IPR027407">
    <property type="entry name" value="Mn_catalase_C"/>
</dbReference>
<dbReference type="InterPro" id="IPR012347">
    <property type="entry name" value="Ferritin-like"/>
</dbReference>